<dbReference type="EMBL" id="CM047741">
    <property type="protein sequence ID" value="KAJ0038639.1"/>
    <property type="molecule type" value="Genomic_DNA"/>
</dbReference>
<comment type="caution">
    <text evidence="1">The sequence shown here is derived from an EMBL/GenBank/DDBJ whole genome shotgun (WGS) entry which is preliminary data.</text>
</comment>
<keyword evidence="2" id="KW-1185">Reference proteome</keyword>
<dbReference type="Proteomes" id="UP001163603">
    <property type="component" value="Chromosome 6"/>
</dbReference>
<reference evidence="2" key="1">
    <citation type="journal article" date="2023" name="G3 (Bethesda)">
        <title>Genome assembly and association tests identify interacting loci associated with vigor, precocity, and sex in interspecific pistachio rootstocks.</title>
        <authorList>
            <person name="Palmer W."/>
            <person name="Jacygrad E."/>
            <person name="Sagayaradj S."/>
            <person name="Cavanaugh K."/>
            <person name="Han R."/>
            <person name="Bertier L."/>
            <person name="Beede B."/>
            <person name="Kafkas S."/>
            <person name="Golino D."/>
            <person name="Preece J."/>
            <person name="Michelmore R."/>
        </authorList>
    </citation>
    <scope>NUCLEOTIDE SEQUENCE [LARGE SCALE GENOMIC DNA]</scope>
</reference>
<evidence type="ECO:0000313" key="1">
    <source>
        <dbReference type="EMBL" id="KAJ0038639.1"/>
    </source>
</evidence>
<organism evidence="1 2">
    <name type="scientific">Pistacia integerrima</name>
    <dbReference type="NCBI Taxonomy" id="434235"/>
    <lineage>
        <taxon>Eukaryota</taxon>
        <taxon>Viridiplantae</taxon>
        <taxon>Streptophyta</taxon>
        <taxon>Embryophyta</taxon>
        <taxon>Tracheophyta</taxon>
        <taxon>Spermatophyta</taxon>
        <taxon>Magnoliopsida</taxon>
        <taxon>eudicotyledons</taxon>
        <taxon>Gunneridae</taxon>
        <taxon>Pentapetalae</taxon>
        <taxon>rosids</taxon>
        <taxon>malvids</taxon>
        <taxon>Sapindales</taxon>
        <taxon>Anacardiaceae</taxon>
        <taxon>Pistacia</taxon>
    </lineage>
</organism>
<proteinExistence type="predicted"/>
<gene>
    <name evidence="1" type="ORF">Pint_21975</name>
</gene>
<sequence length="100" mass="12048">MNMMMEGEGYSSRKKRGVPNYDYGRGVWSLGAIERGLLGDGGERRGQMVSGFLWDGEGKQLLERREEEREKEKTRRRRRGRIWWREGKEEKKKKKKRKNW</sequence>
<evidence type="ECO:0000313" key="2">
    <source>
        <dbReference type="Proteomes" id="UP001163603"/>
    </source>
</evidence>
<protein>
    <submittedName>
        <fullName evidence="1">Uncharacterized protein</fullName>
    </submittedName>
</protein>
<name>A0ACC0YJZ3_9ROSI</name>
<accession>A0ACC0YJZ3</accession>